<protein>
    <submittedName>
        <fullName evidence="3">DUF3093 domain-containing protein</fullName>
    </submittedName>
</protein>
<dbReference type="EMBL" id="JAVREN010000002">
    <property type="protein sequence ID" value="MDT0305662.1"/>
    <property type="molecule type" value="Genomic_DNA"/>
</dbReference>
<dbReference type="InterPro" id="IPR021443">
    <property type="entry name" value="DUF3093"/>
</dbReference>
<sequence length="173" mass="17894">MNGPQEPGGAGRPPAAQRDGYDGGYDERLTVPRSWWLMAGLGVVLLGVALAPLGAVPLLCGLAAGGALAGVALSAYGSARIRVVAGSLVAGQARVPLFALGEARALDAEEARAWRTHRADARAHMLLRAYIPTAVRVEVADPADPTPYLYLSTRQPARLTAALAAARPDPAQP</sequence>
<evidence type="ECO:0000256" key="2">
    <source>
        <dbReference type="SAM" id="Phobius"/>
    </source>
</evidence>
<feature type="compositionally biased region" description="Gly residues" evidence="1">
    <location>
        <begin position="1"/>
        <end position="11"/>
    </location>
</feature>
<feature type="transmembrane region" description="Helical" evidence="2">
    <location>
        <begin position="61"/>
        <end position="79"/>
    </location>
</feature>
<evidence type="ECO:0000256" key="1">
    <source>
        <dbReference type="SAM" id="MobiDB-lite"/>
    </source>
</evidence>
<dbReference type="Proteomes" id="UP001183388">
    <property type="component" value="Unassembled WGS sequence"/>
</dbReference>
<feature type="transmembrane region" description="Helical" evidence="2">
    <location>
        <begin position="35"/>
        <end position="55"/>
    </location>
</feature>
<evidence type="ECO:0000313" key="3">
    <source>
        <dbReference type="EMBL" id="MDT0305662.1"/>
    </source>
</evidence>
<reference evidence="4" key="1">
    <citation type="submission" date="2023-07" db="EMBL/GenBank/DDBJ databases">
        <title>30 novel species of actinomycetes from the DSMZ collection.</title>
        <authorList>
            <person name="Nouioui I."/>
        </authorList>
    </citation>
    <scope>NUCLEOTIDE SEQUENCE [LARGE SCALE GENOMIC DNA]</scope>
    <source>
        <strain evidence="4">DSM 44917</strain>
    </source>
</reference>
<keyword evidence="2" id="KW-0472">Membrane</keyword>
<dbReference type="RefSeq" id="WP_311628575.1">
    <property type="nucleotide sequence ID" value="NZ_JAVREN010000002.1"/>
</dbReference>
<feature type="region of interest" description="Disordered" evidence="1">
    <location>
        <begin position="1"/>
        <end position="23"/>
    </location>
</feature>
<accession>A0ABU2L2R5</accession>
<proteinExistence type="predicted"/>
<keyword evidence="4" id="KW-1185">Reference proteome</keyword>
<organism evidence="3 4">
    <name type="scientific">Streptomyces boetiae</name>
    <dbReference type="NCBI Taxonomy" id="3075541"/>
    <lineage>
        <taxon>Bacteria</taxon>
        <taxon>Bacillati</taxon>
        <taxon>Actinomycetota</taxon>
        <taxon>Actinomycetes</taxon>
        <taxon>Kitasatosporales</taxon>
        <taxon>Streptomycetaceae</taxon>
        <taxon>Streptomyces</taxon>
    </lineage>
</organism>
<gene>
    <name evidence="3" type="ORF">RM780_01615</name>
</gene>
<comment type="caution">
    <text evidence="3">The sequence shown here is derived from an EMBL/GenBank/DDBJ whole genome shotgun (WGS) entry which is preliminary data.</text>
</comment>
<evidence type="ECO:0000313" key="4">
    <source>
        <dbReference type="Proteomes" id="UP001183388"/>
    </source>
</evidence>
<dbReference type="Pfam" id="PF11292">
    <property type="entry name" value="DUF3093"/>
    <property type="match status" value="1"/>
</dbReference>
<name>A0ABU2L2R5_9ACTN</name>
<keyword evidence="2" id="KW-1133">Transmembrane helix</keyword>
<keyword evidence="2" id="KW-0812">Transmembrane</keyword>